<dbReference type="SUPFAM" id="SSF56024">
    <property type="entry name" value="Phospholipase D/nuclease"/>
    <property type="match status" value="1"/>
</dbReference>
<dbReference type="EMBL" id="CP010421">
    <property type="protein sequence ID" value="AJE23888.1"/>
    <property type="molecule type" value="Genomic_DNA"/>
</dbReference>
<dbReference type="Proteomes" id="UP000068210">
    <property type="component" value="Plasmid pAcX50f"/>
</dbReference>
<name>A0A0C4WM51_9GAMM</name>
<sequence>MTMPLSGEALYAQLGQLIVDMPDLRNHGWNTPAGQRWLGRAIALVGETGNIVDATAFKVTAQGLSTNPYQPGHDTAVQRMTSILYHALAVAELRAPAAAQNGFIPVGEPFTALTAVAGVMAEATDSILLVDPYADGNLLTEYAVQAAEQITIRVLTDSHSCKPGLAPATQAWVEQYGERRPLEVRQAQARSLHDRLIIVDGRAVWNLGQSFNALGTRSPTALVRVNEETAQLKVQAYDQFWTSATPLA</sequence>
<dbReference type="HOGENOM" id="CLU_1150169_0_0_6"/>
<geneLocation type="plasmid" evidence="1 2">
    <name>pAcX50f</name>
</geneLocation>
<dbReference type="KEGG" id="acx:Achr_f1940"/>
<reference evidence="1 2" key="1">
    <citation type="journal article" date="2015" name="PLoS ONE">
        <title>Azotobacter Genomes: The Genome of Azotobacter chroococcum NCIMB 8003 (ATCC 4412).</title>
        <authorList>
            <person name="Robson R.L."/>
            <person name="Jones R."/>
            <person name="Robson R.M."/>
            <person name="Schwartz A."/>
            <person name="Richardson T.H."/>
        </authorList>
    </citation>
    <scope>NUCLEOTIDE SEQUENCE [LARGE SCALE GENOMIC DNA]</scope>
    <source>
        <strain evidence="1 2">NCIMB 8003</strain>
        <plasmid evidence="2">Plasmid pAcX50f</plasmid>
    </source>
</reference>
<dbReference type="RefSeq" id="WP_052264099.1">
    <property type="nucleotide sequence ID" value="NZ_CP010421.1"/>
</dbReference>
<gene>
    <name evidence="1" type="ORF">Achr_f1940</name>
</gene>
<evidence type="ECO:0008006" key="3">
    <source>
        <dbReference type="Google" id="ProtNLM"/>
    </source>
</evidence>
<dbReference type="AlphaFoldDB" id="A0A0C4WM51"/>
<dbReference type="Gene3D" id="3.30.870.10">
    <property type="entry name" value="Endonuclease Chain A"/>
    <property type="match status" value="1"/>
</dbReference>
<evidence type="ECO:0000313" key="1">
    <source>
        <dbReference type="EMBL" id="AJE23888.1"/>
    </source>
</evidence>
<evidence type="ECO:0000313" key="2">
    <source>
        <dbReference type="Proteomes" id="UP000068210"/>
    </source>
</evidence>
<organism evidence="1 2">
    <name type="scientific">Azotobacter chroococcum NCIMB 8003</name>
    <dbReference type="NCBI Taxonomy" id="1328314"/>
    <lineage>
        <taxon>Bacteria</taxon>
        <taxon>Pseudomonadati</taxon>
        <taxon>Pseudomonadota</taxon>
        <taxon>Gammaproteobacteria</taxon>
        <taxon>Pseudomonadales</taxon>
        <taxon>Pseudomonadaceae</taxon>
        <taxon>Azotobacter</taxon>
    </lineage>
</organism>
<proteinExistence type="predicted"/>
<accession>A0A0C4WM51</accession>
<protein>
    <recommendedName>
        <fullName evidence="3">PLD phosphodiesterase domain-containing protein</fullName>
    </recommendedName>
</protein>
<keyword evidence="2" id="KW-1185">Reference proteome</keyword>
<keyword evidence="1" id="KW-0614">Plasmid</keyword>